<dbReference type="Gene3D" id="3.40.960.10">
    <property type="entry name" value="VSR Endonuclease"/>
    <property type="match status" value="1"/>
</dbReference>
<dbReference type="RefSeq" id="WP_192759791.1">
    <property type="nucleotide sequence ID" value="NZ_JADBDZ010000001.1"/>
</dbReference>
<protein>
    <submittedName>
        <fullName evidence="11">Very-short-patch-repair endonuclease</fullName>
    </submittedName>
</protein>
<organism evidence="11 12">
    <name type="scientific">Actinomadura algeriensis</name>
    <dbReference type="NCBI Taxonomy" id="1679523"/>
    <lineage>
        <taxon>Bacteria</taxon>
        <taxon>Bacillati</taxon>
        <taxon>Actinomycetota</taxon>
        <taxon>Actinomycetes</taxon>
        <taxon>Streptosporangiales</taxon>
        <taxon>Thermomonosporaceae</taxon>
        <taxon>Actinomadura</taxon>
    </lineage>
</organism>
<evidence type="ECO:0000313" key="11">
    <source>
        <dbReference type="EMBL" id="MBE1533206.1"/>
    </source>
</evidence>
<dbReference type="SUPFAM" id="SSF52980">
    <property type="entry name" value="Restriction endonuclease-like"/>
    <property type="match status" value="1"/>
</dbReference>
<name>A0ABR9JS35_9ACTN</name>
<feature type="compositionally biased region" description="Basic and acidic residues" evidence="6">
    <location>
        <begin position="28"/>
        <end position="46"/>
    </location>
</feature>
<reference evidence="11 12" key="1">
    <citation type="submission" date="2020-10" db="EMBL/GenBank/DDBJ databases">
        <title>Sequencing the genomes of 1000 actinobacteria strains.</title>
        <authorList>
            <person name="Klenk H.-P."/>
        </authorList>
    </citation>
    <scope>NUCLEOTIDE SEQUENCE [LARGE SCALE GENOMIC DNA]</scope>
    <source>
        <strain evidence="11 12">DSM 46744</strain>
    </source>
</reference>
<dbReference type="Pfam" id="PF13195">
    <property type="entry name" value="DUF4011"/>
    <property type="match status" value="1"/>
</dbReference>
<dbReference type="Pfam" id="PF11784">
    <property type="entry name" value="DUF3320"/>
    <property type="match status" value="1"/>
</dbReference>
<dbReference type="InterPro" id="IPR025103">
    <property type="entry name" value="DUF4011"/>
</dbReference>
<evidence type="ECO:0000259" key="10">
    <source>
        <dbReference type="Pfam" id="PF18741"/>
    </source>
</evidence>
<dbReference type="Gene3D" id="3.40.50.300">
    <property type="entry name" value="P-loop containing nucleotide triphosphate hydrolases"/>
    <property type="match status" value="3"/>
</dbReference>
<dbReference type="InterPro" id="IPR050534">
    <property type="entry name" value="Coronavir_polyprotein_1ab"/>
</dbReference>
<feature type="domain" description="DNA2/NAM7 helicase-like C-terminal" evidence="9">
    <location>
        <begin position="1613"/>
        <end position="1810"/>
    </location>
</feature>
<dbReference type="InterPro" id="IPR011335">
    <property type="entry name" value="Restrct_endonuc-II-like"/>
</dbReference>
<dbReference type="InterPro" id="IPR021754">
    <property type="entry name" value="DUF3320"/>
</dbReference>
<keyword evidence="2" id="KW-0547">Nucleotide-binding</keyword>
<keyword evidence="5" id="KW-0067">ATP-binding</keyword>
<keyword evidence="12" id="KW-1185">Reference proteome</keyword>
<dbReference type="PANTHER" id="PTHR43788">
    <property type="entry name" value="DNA2/NAM7 HELICASE FAMILY MEMBER"/>
    <property type="match status" value="1"/>
</dbReference>
<dbReference type="InterPro" id="IPR041677">
    <property type="entry name" value="DNA2/NAM7_AAA_11"/>
</dbReference>
<evidence type="ECO:0000259" key="7">
    <source>
        <dbReference type="Pfam" id="PF11784"/>
    </source>
</evidence>
<dbReference type="Pfam" id="PF13086">
    <property type="entry name" value="AAA_11"/>
    <property type="match status" value="1"/>
</dbReference>
<feature type="domain" description="Restriction endonuclease type II-like" evidence="10">
    <location>
        <begin position="1856"/>
        <end position="1953"/>
    </location>
</feature>
<dbReference type="Pfam" id="PF13087">
    <property type="entry name" value="AAA_12"/>
    <property type="match status" value="1"/>
</dbReference>
<sequence length="2188" mass="242817">MSDRWDWGIPADRSGRENIEDSFQSRVADGKPDESASGAAEKDAPVDPRFGPVLKSWRDSLVDLSGRNRLLNFRHTAAATLEITCPEAGELLAGLSSGWSFAEIPENGVREGDRSWADDDTVVTQKTTPKALESTLRKLYRDSHQVFTDTGLWVLQLGVGFLRWRDDGSEKFFDAPLLLFPAELERLAPGRFRLVAAEEEDPVANPALAVKMDDLGVPWPDLDGLDPYPAIEAVRSAVGGRPGWEVTDRVVLACFRSHKEAMYRDLLDNQDRIARHPVVQAIGLGPAADLPEDLLEFTPLDLEQIDELQPPEEAPLVLDADSSQRQCVAAALDGRTFVMDGPPGTGKSQTIANMIATLMHAGRSVLFVSAKAAALDVVRNRLEQQGLGAYVLPLHSHNTTRKAFAKTLGDALVEMPRAVGRTTEEERIRLLYLREELSSYAEAMNELRQPLNRSVHQVVGRLGQLVDAPLIPLVTDFRELSGYDLQEIVAAAQSLSRAWRPVANRDDFVWRDLEEDIWPHTILTRVIEAADALVPALERHEALAGPLGLDDLGDAERLISLLDATGGRPAVPPHWLTQPDLGGVVRRVAEFGETVRRLRRCMGHAVEACGHGWDELPHALTKQPVDLAVEGLDISALAAGQIRDLAAAFQATATILTADPDDRPQPVPATAWTLAAAIDPALWHGVTATDAPLPRFAEVVSASRALAAALDRHSALTSAMGWDDLADARRLVELAVHTADRPEVPVSWLTCPDLERLRARTTAFTVRADYLRAAFRQAVEVAGPHWNTLPTTVSETVPDAEAALGRLTAEGVDPASLTARQALELADDFDRTASLFGRAQSLVADAALVYGLPEPTDLAGVMVLCELAEIARREFRSPPHWMAPQARPAVRAIADELDYCVSELREARATASDLFKEEEVLGASDLPVIFQRLRQRNSMEKLLSGEHRNDKRRLAALTVSGTWDKQVHERLGQAVAWQEAYRKYWYAAQRAASLLGPYWNGENTDTSLVRELLAVAERASQLGERARDHGALLRQISSDGEPNLPVAGALRALREDLRAWKADLAPAPSPRGRPRMEFMPLAEIAAWYRQHVPVLRDAAAVAEAVDALLPDAPALTVSEARERVRVIQWAREQEADFRSRSRGHEELLGGLYNGAATDSQSIARALKWTEEVRRDHTFDGGRARALLAERPDPHLVTCLDLWSDALTAFTALYPPSRREAVAARVGGSLAVLRELASRYTDMATALLRTAEAVEAVDVVSERSEPFTVTEAQFVLDHAGEARDVRDALESAAVYDAELLGELYRGEDTDLDAVEAALAWVRRIRELVPDIPAEAVDGLLNAQPDPELNRRHRLWTNAVEELVGLFTEARWEELRATLTGPSAGMLGLIGQMRDDHGGPEEWWDFSRARSKLELHGLTDIVPRAQAQQITAEEFPACVERSVLQAWLDRLLREDARLKTTRAMERDGLVQEFRKLDRDVVRHTNAQVIDACNNRRPHPSRGQAAIIRREAEKRSRHKPVRTLLQEASETIRRLKPCFMMSPLTVSQFLPPDYEFDVVIFDEASQVLPGDAVNCVYRGRALIVAGDQNQLPPTNFFSRAEDVEDAYDEETPEAFESLLDACKASGRIPSLSLRWHYRSHHEDLIGFSNRSFYDGELITFPGAHQDGDNVGVALFKVNGIYDRGRSRTNIAEARAVAERVRHHFEARPDMSLGVVALSDAQAGAVEDAVEEMRRLNPHLDRWFTEDRLDGFFVKNLETVQGDERDVMILSIGYARDHSGRLSMNFGPLNSADGWRRLNVAVTRARNRVEVVSSITASDIDEGDNVSRGYMKRYLEFAEKGASALGPLPSDRRAEELTAFEETVLETLKGWGYEPEPQVGIGSYRIDVGLRHPDAPDRFLLAVECDGPMYGSTAVARDRDRLRGEVLTRLGWHTYRIWCGDWYRDRDGAEHRLREAIRMAAAAENKPVPRPAPLPAGTQEREGGNVTTIRVDENELGRSWAAPYVEANPSAPGWAAEPHTPEARPQLMKTIMEVVGRESPVHVDVLFARVRDAWWIGRLGRQIKENLWETLRIMEQKRSIALLDDFVFLNPNPDVVPFRPVIVQPRYPGLADVRKVAHVARLERQSAALKIVEESPGMSRDVLISEVARFFGWRRTGTDITAALSDDLARLAKDGRIEGFPDRIVPSEGSCS</sequence>
<gene>
    <name evidence="11" type="ORF">H4W34_003039</name>
</gene>
<comment type="similarity">
    <text evidence="1">Belongs to the DNA2/NAM7 helicase family.</text>
</comment>
<feature type="domain" description="DNA2/NAM7 helicase helicase" evidence="8">
    <location>
        <begin position="321"/>
        <end position="394"/>
    </location>
</feature>
<proteinExistence type="inferred from homology"/>
<comment type="caution">
    <text evidence="11">The sequence shown here is derived from an EMBL/GenBank/DDBJ whole genome shotgun (WGS) entry which is preliminary data.</text>
</comment>
<evidence type="ECO:0000256" key="6">
    <source>
        <dbReference type="SAM" id="MobiDB-lite"/>
    </source>
</evidence>
<dbReference type="EMBL" id="JADBDZ010000001">
    <property type="protein sequence ID" value="MBE1533206.1"/>
    <property type="molecule type" value="Genomic_DNA"/>
</dbReference>
<evidence type="ECO:0000259" key="8">
    <source>
        <dbReference type="Pfam" id="PF13086"/>
    </source>
</evidence>
<dbReference type="GO" id="GO:0004519">
    <property type="term" value="F:endonuclease activity"/>
    <property type="evidence" value="ECO:0007669"/>
    <property type="project" value="UniProtKB-KW"/>
</dbReference>
<evidence type="ECO:0000256" key="2">
    <source>
        <dbReference type="ARBA" id="ARBA00022741"/>
    </source>
</evidence>
<keyword evidence="3" id="KW-0378">Hydrolase</keyword>
<dbReference type="Pfam" id="PF18741">
    <property type="entry name" value="MTES_1575"/>
    <property type="match status" value="1"/>
</dbReference>
<keyword evidence="11" id="KW-0255">Endonuclease</keyword>
<keyword evidence="11" id="KW-0540">Nuclease</keyword>
<dbReference type="InterPro" id="IPR049468">
    <property type="entry name" value="Restrct_endonuc-II-like_dom"/>
</dbReference>
<dbReference type="PANTHER" id="PTHR43788:SF8">
    <property type="entry name" value="DNA-BINDING PROTEIN SMUBP-2"/>
    <property type="match status" value="1"/>
</dbReference>
<dbReference type="Proteomes" id="UP000627838">
    <property type="component" value="Unassembled WGS sequence"/>
</dbReference>
<accession>A0ABR9JS35</accession>
<evidence type="ECO:0000256" key="1">
    <source>
        <dbReference type="ARBA" id="ARBA00007913"/>
    </source>
</evidence>
<dbReference type="InterPro" id="IPR047187">
    <property type="entry name" value="SF1_C_Upf1"/>
</dbReference>
<keyword evidence="4" id="KW-0347">Helicase</keyword>
<evidence type="ECO:0000256" key="5">
    <source>
        <dbReference type="ARBA" id="ARBA00022840"/>
    </source>
</evidence>
<evidence type="ECO:0000256" key="3">
    <source>
        <dbReference type="ARBA" id="ARBA00022801"/>
    </source>
</evidence>
<feature type="domain" description="DUF3320" evidence="7">
    <location>
        <begin position="2013"/>
        <end position="2061"/>
    </location>
</feature>
<dbReference type="InterPro" id="IPR027417">
    <property type="entry name" value="P-loop_NTPase"/>
</dbReference>
<evidence type="ECO:0000313" key="12">
    <source>
        <dbReference type="Proteomes" id="UP000627838"/>
    </source>
</evidence>
<dbReference type="InterPro" id="IPR041679">
    <property type="entry name" value="DNA2/NAM7-like_C"/>
</dbReference>
<feature type="region of interest" description="Disordered" evidence="6">
    <location>
        <begin position="1"/>
        <end position="49"/>
    </location>
</feature>
<dbReference type="SUPFAM" id="SSF52540">
    <property type="entry name" value="P-loop containing nucleoside triphosphate hydrolases"/>
    <property type="match status" value="2"/>
</dbReference>
<evidence type="ECO:0000256" key="4">
    <source>
        <dbReference type="ARBA" id="ARBA00022806"/>
    </source>
</evidence>
<evidence type="ECO:0000259" key="9">
    <source>
        <dbReference type="Pfam" id="PF13087"/>
    </source>
</evidence>
<dbReference type="CDD" id="cd18808">
    <property type="entry name" value="SF1_C_Upf1"/>
    <property type="match status" value="1"/>
</dbReference>